<evidence type="ECO:0000313" key="1">
    <source>
        <dbReference type="EMBL" id="GFZ13884.1"/>
    </source>
</evidence>
<name>A0A7J0GTL4_9ERIC</name>
<dbReference type="EMBL" id="BJWL01000024">
    <property type="protein sequence ID" value="GFZ13884.1"/>
    <property type="molecule type" value="Genomic_DNA"/>
</dbReference>
<dbReference type="OrthoDB" id="1918674at2759"/>
<evidence type="ECO:0000313" key="2">
    <source>
        <dbReference type="Proteomes" id="UP000585474"/>
    </source>
</evidence>
<dbReference type="InterPro" id="IPR035513">
    <property type="entry name" value="Invertase/methylesterase_inhib"/>
</dbReference>
<keyword evidence="2" id="KW-1185">Reference proteome</keyword>
<dbReference type="Proteomes" id="UP000585474">
    <property type="component" value="Unassembled WGS sequence"/>
</dbReference>
<comment type="caution">
    <text evidence="1">The sequence shown here is derived from an EMBL/GenBank/DDBJ whole genome shotgun (WGS) entry which is preliminary data.</text>
</comment>
<accession>A0A7J0GTL4</accession>
<dbReference type="AlphaFoldDB" id="A0A7J0GTL4"/>
<protein>
    <submittedName>
        <fullName evidence="1">Uncharacterized protein</fullName>
    </submittedName>
</protein>
<dbReference type="Gene3D" id="1.20.140.40">
    <property type="entry name" value="Invertase/pectin methylesterase inhibitor family protein"/>
    <property type="match status" value="1"/>
</dbReference>
<sequence>MTSITKDMKRLVGSKPEPRNPLTQCIAMHYTVLVDHIPKALAALNRNDPKDAIVIVSKSVVTIDECKRKLSPEERKKLKEHLLHAVAKILVMLLQEWLKSSKKFI</sequence>
<gene>
    <name evidence="1" type="ORF">Acr_24g0000740</name>
</gene>
<reference evidence="1 2" key="1">
    <citation type="submission" date="2019-07" db="EMBL/GenBank/DDBJ databases">
        <title>De Novo Assembly of kiwifruit Actinidia rufa.</title>
        <authorList>
            <person name="Sugita-Konishi S."/>
            <person name="Sato K."/>
            <person name="Mori E."/>
            <person name="Abe Y."/>
            <person name="Kisaki G."/>
            <person name="Hamano K."/>
            <person name="Suezawa K."/>
            <person name="Otani M."/>
            <person name="Fukuda T."/>
            <person name="Manabe T."/>
            <person name="Gomi K."/>
            <person name="Tabuchi M."/>
            <person name="Akimitsu K."/>
            <person name="Kataoka I."/>
        </authorList>
    </citation>
    <scope>NUCLEOTIDE SEQUENCE [LARGE SCALE GENOMIC DNA]</scope>
    <source>
        <strain evidence="2">cv. Fuchu</strain>
    </source>
</reference>
<proteinExistence type="predicted"/>
<organism evidence="1 2">
    <name type="scientific">Actinidia rufa</name>
    <dbReference type="NCBI Taxonomy" id="165716"/>
    <lineage>
        <taxon>Eukaryota</taxon>
        <taxon>Viridiplantae</taxon>
        <taxon>Streptophyta</taxon>
        <taxon>Embryophyta</taxon>
        <taxon>Tracheophyta</taxon>
        <taxon>Spermatophyta</taxon>
        <taxon>Magnoliopsida</taxon>
        <taxon>eudicotyledons</taxon>
        <taxon>Gunneridae</taxon>
        <taxon>Pentapetalae</taxon>
        <taxon>asterids</taxon>
        <taxon>Ericales</taxon>
        <taxon>Actinidiaceae</taxon>
        <taxon>Actinidia</taxon>
    </lineage>
</organism>
<dbReference type="SUPFAM" id="SSF101148">
    <property type="entry name" value="Plant invertase/pectin methylesterase inhibitor"/>
    <property type="match status" value="1"/>
</dbReference>